<comment type="similarity">
    <text evidence="1">Belongs to the protease inhibitor I13 (potato type I serine protease inhibitor) family.</text>
</comment>
<dbReference type="SUPFAM" id="SSF54654">
    <property type="entry name" value="CI-2 family of serine protease inhibitors"/>
    <property type="match status" value="1"/>
</dbReference>
<evidence type="ECO:0000256" key="2">
    <source>
        <dbReference type="ARBA" id="ARBA00022690"/>
    </source>
</evidence>
<dbReference type="InterPro" id="IPR000864">
    <property type="entry name" value="Prot_inh_pot1"/>
</dbReference>
<evidence type="ECO:0000256" key="3">
    <source>
        <dbReference type="ARBA" id="ARBA00022900"/>
    </source>
</evidence>
<dbReference type="Gene3D" id="3.30.10.10">
    <property type="entry name" value="Trypsin Inhibitor V, subunit A"/>
    <property type="match status" value="1"/>
</dbReference>
<keyword evidence="3" id="KW-0722">Serine protease inhibitor</keyword>
<evidence type="ECO:0000313" key="5">
    <source>
        <dbReference type="Proteomes" id="UP001231189"/>
    </source>
</evidence>
<comment type="caution">
    <text evidence="4">The sequence shown here is derived from an EMBL/GenBank/DDBJ whole genome shotgun (WGS) entry which is preliminary data.</text>
</comment>
<sequence length="105" mass="11351">MQHHRHAPAAPPSAASSFAADLAEFLAALRPPRVCIFQKMSGLKSSWPEVVGLPIDDARQKILNDRPDVQVVVVPPAAPTKEFNNKRVIVFVNSAGNVMMIPVTA</sequence>
<keyword evidence="2" id="KW-0646">Protease inhibitor</keyword>
<reference evidence="4" key="1">
    <citation type="submission" date="2023-07" db="EMBL/GenBank/DDBJ databases">
        <title>A chromosome-level genome assembly of Lolium multiflorum.</title>
        <authorList>
            <person name="Chen Y."/>
            <person name="Copetti D."/>
            <person name="Kolliker R."/>
            <person name="Studer B."/>
        </authorList>
    </citation>
    <scope>NUCLEOTIDE SEQUENCE</scope>
    <source>
        <strain evidence="4">02402/16</strain>
        <tissue evidence="4">Leaf</tissue>
    </source>
</reference>
<dbReference type="Pfam" id="PF00280">
    <property type="entry name" value="potato_inhibit"/>
    <property type="match status" value="1"/>
</dbReference>
<dbReference type="GO" id="GO:0009611">
    <property type="term" value="P:response to wounding"/>
    <property type="evidence" value="ECO:0007669"/>
    <property type="project" value="InterPro"/>
</dbReference>
<dbReference type="AlphaFoldDB" id="A0AAD8WF76"/>
<dbReference type="PANTHER" id="PTHR33091">
    <property type="entry name" value="PROTEIN, PUTATIVE, EXPRESSED-RELATED"/>
    <property type="match status" value="1"/>
</dbReference>
<dbReference type="PANTHER" id="PTHR33091:SF7">
    <property type="entry name" value="INHIBITOR I FAMILY PROTEIN"/>
    <property type="match status" value="1"/>
</dbReference>
<name>A0AAD8WF76_LOLMU</name>
<dbReference type="InterPro" id="IPR036354">
    <property type="entry name" value="Prot_inh_pot1_sf"/>
</dbReference>
<dbReference type="Proteomes" id="UP001231189">
    <property type="component" value="Unassembled WGS sequence"/>
</dbReference>
<proteinExistence type="inferred from homology"/>
<evidence type="ECO:0000313" key="4">
    <source>
        <dbReference type="EMBL" id="KAK1653420.1"/>
    </source>
</evidence>
<gene>
    <name evidence="4" type="ORF">QYE76_071225</name>
</gene>
<dbReference type="EMBL" id="JAUUTY010000004">
    <property type="protein sequence ID" value="KAK1653420.1"/>
    <property type="molecule type" value="Genomic_DNA"/>
</dbReference>
<protein>
    <submittedName>
        <fullName evidence="4">Uncharacterized protein</fullName>
    </submittedName>
</protein>
<keyword evidence="5" id="KW-1185">Reference proteome</keyword>
<dbReference type="GO" id="GO:0004867">
    <property type="term" value="F:serine-type endopeptidase inhibitor activity"/>
    <property type="evidence" value="ECO:0007669"/>
    <property type="project" value="UniProtKB-KW"/>
</dbReference>
<accession>A0AAD8WF76</accession>
<organism evidence="4 5">
    <name type="scientific">Lolium multiflorum</name>
    <name type="common">Italian ryegrass</name>
    <name type="synonym">Lolium perenne subsp. multiflorum</name>
    <dbReference type="NCBI Taxonomy" id="4521"/>
    <lineage>
        <taxon>Eukaryota</taxon>
        <taxon>Viridiplantae</taxon>
        <taxon>Streptophyta</taxon>
        <taxon>Embryophyta</taxon>
        <taxon>Tracheophyta</taxon>
        <taxon>Spermatophyta</taxon>
        <taxon>Magnoliopsida</taxon>
        <taxon>Liliopsida</taxon>
        <taxon>Poales</taxon>
        <taxon>Poaceae</taxon>
        <taxon>BOP clade</taxon>
        <taxon>Pooideae</taxon>
        <taxon>Poodae</taxon>
        <taxon>Poeae</taxon>
        <taxon>Poeae Chloroplast Group 2 (Poeae type)</taxon>
        <taxon>Loliodinae</taxon>
        <taxon>Loliinae</taxon>
        <taxon>Lolium</taxon>
    </lineage>
</organism>
<evidence type="ECO:0000256" key="1">
    <source>
        <dbReference type="ARBA" id="ARBA00008210"/>
    </source>
</evidence>